<dbReference type="OrthoDB" id="4119964at2"/>
<keyword evidence="2" id="KW-1185">Reference proteome</keyword>
<dbReference type="InterPro" id="IPR021352">
    <property type="entry name" value="DUF2971"/>
</dbReference>
<reference evidence="1" key="1">
    <citation type="submission" date="2017-05" db="EMBL/GenBank/DDBJ databases">
        <title>Polyphasic characterization of four soil-derived phenanthrene-degrading Acidovorax strains and proposal of Acidovorax phenanthrenivorans sp. nov.</title>
        <authorList>
            <person name="Singleton D."/>
            <person name="Lee J."/>
            <person name="Dickey A.N."/>
            <person name="Stroud A."/>
            <person name="Scholl E.H."/>
            <person name="Wright F.A."/>
            <person name="Aitken M.D."/>
        </authorList>
    </citation>
    <scope>NUCLEOTIDE SEQUENCE</scope>
    <source>
        <strain evidence="1">P4</strain>
    </source>
</reference>
<evidence type="ECO:0000313" key="1">
    <source>
        <dbReference type="EMBL" id="ART58546.1"/>
    </source>
</evidence>
<organism evidence="1 2">
    <name type="scientific">Acidovorax carolinensis</name>
    <dbReference type="NCBI Taxonomy" id="553814"/>
    <lineage>
        <taxon>Bacteria</taxon>
        <taxon>Pseudomonadati</taxon>
        <taxon>Pseudomonadota</taxon>
        <taxon>Betaproteobacteria</taxon>
        <taxon>Burkholderiales</taxon>
        <taxon>Comamonadaceae</taxon>
        <taxon>Acidovorax</taxon>
    </lineage>
</organism>
<evidence type="ECO:0008006" key="3">
    <source>
        <dbReference type="Google" id="ProtNLM"/>
    </source>
</evidence>
<sequence>MKLYKYKSLQNLWHILDIVINRRLYCAHWAELNDPLEGRYEAHFSDKGALGKIERAKNAFRVASLSASPDNFLLWSHYADGHKGVAIELDLPENHPDIVKVIYSPFSSVFSEEPQKGEDMRHIFNGKSEEWSYEQEYRIIFPRKYFRLPLKISRILVGPIVKAEQIRILRAALPLHVTLVQTELDRIQGVVRAASEG</sequence>
<evidence type="ECO:0000313" key="2">
    <source>
        <dbReference type="Proteomes" id="UP000194440"/>
    </source>
</evidence>
<accession>A0A240UBQ6</accession>
<dbReference type="KEGG" id="acis:CBP35_12490"/>
<proteinExistence type="predicted"/>
<dbReference type="Proteomes" id="UP000194440">
    <property type="component" value="Chromosome"/>
</dbReference>
<dbReference type="AlphaFoldDB" id="A0A240UBQ6"/>
<dbReference type="RefSeq" id="WP_086926916.1">
    <property type="nucleotide sequence ID" value="NZ_CP021362.1"/>
</dbReference>
<dbReference type="KEGG" id="acip:CBP36_06450"/>
<protein>
    <recommendedName>
        <fullName evidence="3">DUF2971 domain-containing protein</fullName>
    </recommendedName>
</protein>
<name>A0A240UBQ6_9BURK</name>
<dbReference type="Pfam" id="PF11185">
    <property type="entry name" value="DUF2971"/>
    <property type="match status" value="1"/>
</dbReference>
<gene>
    <name evidence="1" type="ORF">CBP36_06450</name>
</gene>
<dbReference type="EMBL" id="CP021366">
    <property type="protein sequence ID" value="ART58546.1"/>
    <property type="molecule type" value="Genomic_DNA"/>
</dbReference>